<dbReference type="EMBL" id="BIFR01000001">
    <property type="protein sequence ID" value="GCE13515.1"/>
    <property type="molecule type" value="Genomic_DNA"/>
</dbReference>
<dbReference type="Proteomes" id="UP000287352">
    <property type="component" value="Unassembled WGS sequence"/>
</dbReference>
<dbReference type="RefSeq" id="WP_126581035.1">
    <property type="nucleotide sequence ID" value="NZ_BIFR01000001.1"/>
</dbReference>
<evidence type="ECO:0000313" key="3">
    <source>
        <dbReference type="EMBL" id="GCE13515.1"/>
    </source>
</evidence>
<comment type="caution">
    <text evidence="3">The sequence shown here is derived from an EMBL/GenBank/DDBJ whole genome shotgun (WGS) entry which is preliminary data.</text>
</comment>
<gene>
    <name evidence="3" type="ORF">KTT_33740</name>
</gene>
<organism evidence="3 4">
    <name type="scientific">Tengunoibacter tsumagoiensis</name>
    <dbReference type="NCBI Taxonomy" id="2014871"/>
    <lineage>
        <taxon>Bacteria</taxon>
        <taxon>Bacillati</taxon>
        <taxon>Chloroflexota</taxon>
        <taxon>Ktedonobacteria</taxon>
        <taxon>Ktedonobacterales</taxon>
        <taxon>Dictyobacteraceae</taxon>
        <taxon>Tengunoibacter</taxon>
    </lineage>
</organism>
<keyword evidence="1" id="KW-0175">Coiled coil</keyword>
<sequence>MQDGNRQTDARDLAALPPHLMLLDGGEWAIWRWVALRSAGFSHAILRPLVASTCVEAAEEYLSLERQPQITADELAASRTTFEKVHQEARMQTLRALHDIGRAPAFREALIWQNRQVLHSGVDVLLAVPPEQMARSGKYRKKEALVTRYIQRYCTKNDTISFFGPAGWARCMDDGPALTVQPGPTLLAKRTTYFEGWCIDALAEHLARDQAFEPWLVPRLFPHLWLVGTKLHRALASAIELEPAQAVVLAACDGVSSAQQIAQNIVHRAVPGAMSEADVYAILRHLRSKHYIAWTLEISVEGLHPEQRLRSRLASIGESSLRTSALEALDELEKKRDELVEARGDVERLDRAMTNLEETFSRLTGRDATRLAGSMYAGRTLVYEDCQRDVDVKLGPELASTLGAPLSLLLTSARWFTYEASTLYQDAFQTIYEELTTQKQSTRIAFGDFWPYANALLFDRKHPLLKTLCHRFQQRWQELLKPSLEQRHMSYQVAELRQSVLETFAAPGPGWRAAQYHSPDIMIAAPSLERLRQGEYSYILGELHPAGNTQRIATLIEQHPAADELYRAIEVDCPQSLVLPIFSREARGISARMGNGFVRSKDWRLIFAGDSCEVPVEQALPIGLLEIERSDTGLVVYTRDRAHHWTLIELLGDLIMLQILQHFSLLPQAMHTPRISFDRLVVLRETWCFAAEEIAFAALSSESERFLAARRWLHTHQLPRHLFLKTPGETKPFYVDFESLVSVDIFAHAVRRAADSKETITVSEMLPDLHETWLIDQQQQPYTSELRFVAVDQHVC</sequence>
<feature type="domain" description="Lantibiotic dehydratase N-terminal" evidence="2">
    <location>
        <begin position="664"/>
        <end position="743"/>
    </location>
</feature>
<dbReference type="Pfam" id="PF04738">
    <property type="entry name" value="Lant_dehydr_N"/>
    <property type="match status" value="2"/>
</dbReference>
<dbReference type="AlphaFoldDB" id="A0A402A394"/>
<keyword evidence="4" id="KW-1185">Reference proteome</keyword>
<protein>
    <recommendedName>
        <fullName evidence="2">Lantibiotic dehydratase N-terminal domain-containing protein</fullName>
    </recommendedName>
</protein>
<dbReference type="InterPro" id="IPR006827">
    <property type="entry name" value="Lant_deHydtase_N"/>
</dbReference>
<evidence type="ECO:0000256" key="1">
    <source>
        <dbReference type="SAM" id="Coils"/>
    </source>
</evidence>
<accession>A0A402A394</accession>
<feature type="domain" description="Lantibiotic dehydratase N-terminal" evidence="2">
    <location>
        <begin position="103"/>
        <end position="572"/>
    </location>
</feature>
<name>A0A402A394_9CHLR</name>
<proteinExistence type="predicted"/>
<reference evidence="4" key="1">
    <citation type="submission" date="2018-12" db="EMBL/GenBank/DDBJ databases">
        <title>Tengunoibacter tsumagoiensis gen. nov., sp. nov., Dictyobacter kobayashii sp. nov., D. alpinus sp. nov., and D. joshuensis sp. nov. and description of Dictyobacteraceae fam. nov. within the order Ktedonobacterales isolated from Tengu-no-mugimeshi.</title>
        <authorList>
            <person name="Wang C.M."/>
            <person name="Zheng Y."/>
            <person name="Sakai Y."/>
            <person name="Toyoda A."/>
            <person name="Minakuchi Y."/>
            <person name="Abe K."/>
            <person name="Yokota A."/>
            <person name="Yabe S."/>
        </authorList>
    </citation>
    <scope>NUCLEOTIDE SEQUENCE [LARGE SCALE GENOMIC DNA]</scope>
    <source>
        <strain evidence="4">Uno3</strain>
    </source>
</reference>
<feature type="coiled-coil region" evidence="1">
    <location>
        <begin position="322"/>
        <end position="366"/>
    </location>
</feature>
<evidence type="ECO:0000259" key="2">
    <source>
        <dbReference type="Pfam" id="PF04738"/>
    </source>
</evidence>
<dbReference type="OrthoDB" id="145323at2"/>
<evidence type="ECO:0000313" key="4">
    <source>
        <dbReference type="Proteomes" id="UP000287352"/>
    </source>
</evidence>